<protein>
    <recommendedName>
        <fullName evidence="1">OB-fold nucleic acid binding domain-containing protein</fullName>
    </recommendedName>
</protein>
<name>A0A382ICV1_9ZZZZ</name>
<feature type="non-terminal residue" evidence="2">
    <location>
        <position position="211"/>
    </location>
</feature>
<gene>
    <name evidence="2" type="ORF">METZ01_LOCUS249953</name>
</gene>
<dbReference type="InterPro" id="IPR003753">
    <property type="entry name" value="Exonuc_VII_L"/>
</dbReference>
<accession>A0A382ICV1</accession>
<evidence type="ECO:0000313" key="2">
    <source>
        <dbReference type="EMBL" id="SVB97099.1"/>
    </source>
</evidence>
<sequence>MKNHIAPKQICYATADNFHISTSAWTEKDKSLGNLKKIYYNVKIVKTIEKNMMELFKEILPQHPYTVAEVVQYIKDILTFEPALSDIWVKGEISDLSRPYSGHLYFKIKEENSTINCVIFKNRAINLESMPQNGDEVLIHGKIDIYPKNSTYQLIGDQLKPAGIGMMQLELERLKAKLEAEGLFDQEYKKTIPSFPKKIGVVTSATGAAIQ</sequence>
<dbReference type="EMBL" id="UINC01066411">
    <property type="protein sequence ID" value="SVB97099.1"/>
    <property type="molecule type" value="Genomic_DNA"/>
</dbReference>
<dbReference type="AlphaFoldDB" id="A0A382ICV1"/>
<dbReference type="PANTHER" id="PTHR30008:SF0">
    <property type="entry name" value="EXODEOXYRIBONUCLEASE 7 LARGE SUBUNIT"/>
    <property type="match status" value="1"/>
</dbReference>
<dbReference type="GO" id="GO:0008855">
    <property type="term" value="F:exodeoxyribonuclease VII activity"/>
    <property type="evidence" value="ECO:0007669"/>
    <property type="project" value="InterPro"/>
</dbReference>
<proteinExistence type="predicted"/>
<feature type="domain" description="OB-fold nucleic acid binding" evidence="1">
    <location>
        <begin position="65"/>
        <end position="159"/>
    </location>
</feature>
<dbReference type="GO" id="GO:0009318">
    <property type="term" value="C:exodeoxyribonuclease VII complex"/>
    <property type="evidence" value="ECO:0007669"/>
    <property type="project" value="InterPro"/>
</dbReference>
<organism evidence="2">
    <name type="scientific">marine metagenome</name>
    <dbReference type="NCBI Taxonomy" id="408172"/>
    <lineage>
        <taxon>unclassified sequences</taxon>
        <taxon>metagenomes</taxon>
        <taxon>ecological metagenomes</taxon>
    </lineage>
</organism>
<dbReference type="InterPro" id="IPR025824">
    <property type="entry name" value="OB-fold_nuc-bd_dom"/>
</dbReference>
<dbReference type="GO" id="GO:0006308">
    <property type="term" value="P:DNA catabolic process"/>
    <property type="evidence" value="ECO:0007669"/>
    <property type="project" value="InterPro"/>
</dbReference>
<evidence type="ECO:0000259" key="1">
    <source>
        <dbReference type="Pfam" id="PF13742"/>
    </source>
</evidence>
<dbReference type="PANTHER" id="PTHR30008">
    <property type="entry name" value="EXODEOXYRIBONUCLEASE 7 LARGE SUBUNIT"/>
    <property type="match status" value="1"/>
</dbReference>
<dbReference type="GO" id="GO:0003676">
    <property type="term" value="F:nucleic acid binding"/>
    <property type="evidence" value="ECO:0007669"/>
    <property type="project" value="InterPro"/>
</dbReference>
<reference evidence="2" key="1">
    <citation type="submission" date="2018-05" db="EMBL/GenBank/DDBJ databases">
        <authorList>
            <person name="Lanie J.A."/>
            <person name="Ng W.-L."/>
            <person name="Kazmierczak K.M."/>
            <person name="Andrzejewski T.M."/>
            <person name="Davidsen T.M."/>
            <person name="Wayne K.J."/>
            <person name="Tettelin H."/>
            <person name="Glass J.I."/>
            <person name="Rusch D."/>
            <person name="Podicherti R."/>
            <person name="Tsui H.-C.T."/>
            <person name="Winkler M.E."/>
        </authorList>
    </citation>
    <scope>NUCLEOTIDE SEQUENCE</scope>
</reference>
<dbReference type="Pfam" id="PF13742">
    <property type="entry name" value="tRNA_anti_2"/>
    <property type="match status" value="1"/>
</dbReference>
<dbReference type="CDD" id="cd04489">
    <property type="entry name" value="ExoVII_LU_OBF"/>
    <property type="match status" value="1"/>
</dbReference>